<dbReference type="AlphaFoldDB" id="A0A6G0YR75"/>
<sequence length="625" mass="72470">MFTNNPLIFFSLVRLNTKPKLNEKTENKLIHENSSKIKTSIKNMSDKENDIFSDSSLELFDTFKPRSKTKINSKQKFNNINVDHIDFPKESDIKSKKYINSDLSIYNISSSSNDSFKSFTSLHSNSIENNYSKDNLSSTKDIATFESKDRNDIHDNLFEFKNNYTTPVKNHIQSNHLSESAKLLDRIYGKEWRCVDGVLKNSKTKYLNDELYDDYNKCSNENISSRHYNEIKYSPPSEVLKKHQEYNIQNKVDDTSIILKNFSLSSDINETPDQLNVIHPSTSKINNKISKHCTNEKQLNNLKIIKEKTIKEDINTKKNDAYQNLQSKMLIKSNIEATLSFLSSLSCFTGSMKCDPEAEKFKLKFKKNKDDLVSILFKLFNKEVFDDKLPADMNFKWNARLRSTAGACFNKRSVKINKNLDCERVSRIELSTKIIDTAERLRDTLIHELCHAACWIFNGISEGHGPQWKSWANKAMQKFPELPIIKRCHSYDIQTKFTYKCVKCGYSFGRHSKSLNLEKKRCGHCYGEFELIKNKINNNPISNNNFPVVHEDPLKELYNLNDIQQKPKPPKKLSKFAIFVKENYSRVKRENPLSKHGEIMKLLGSQFATTKVLTPDEVFDNLFNS</sequence>
<gene>
    <name evidence="2" type="ORF">FWK35_00011778</name>
</gene>
<name>A0A6G0YR75_APHCR</name>
<dbReference type="CDD" id="cd00084">
    <property type="entry name" value="HMG-box_SF"/>
    <property type="match status" value="1"/>
</dbReference>
<dbReference type="GO" id="GO:0006974">
    <property type="term" value="P:DNA damage response"/>
    <property type="evidence" value="ECO:0007669"/>
    <property type="project" value="UniProtKB-ARBA"/>
</dbReference>
<evidence type="ECO:0000313" key="3">
    <source>
        <dbReference type="Proteomes" id="UP000478052"/>
    </source>
</evidence>
<dbReference type="OrthoDB" id="20772at2759"/>
<evidence type="ECO:0000259" key="1">
    <source>
        <dbReference type="SMART" id="SM00731"/>
    </source>
</evidence>
<dbReference type="PANTHER" id="PTHR23099:SF0">
    <property type="entry name" value="GERM CELL NUCLEAR ACIDIC PROTEIN"/>
    <property type="match status" value="1"/>
</dbReference>
<evidence type="ECO:0000313" key="2">
    <source>
        <dbReference type="EMBL" id="KAF0760034.1"/>
    </source>
</evidence>
<protein>
    <submittedName>
        <fullName evidence="2">Protein PFF0380w-like</fullName>
    </submittedName>
</protein>
<dbReference type="Pfam" id="PF10263">
    <property type="entry name" value="SprT-like"/>
    <property type="match status" value="1"/>
</dbReference>
<dbReference type="GO" id="GO:0005634">
    <property type="term" value="C:nucleus"/>
    <property type="evidence" value="ECO:0007669"/>
    <property type="project" value="UniProtKB-ARBA"/>
</dbReference>
<keyword evidence="3" id="KW-1185">Reference proteome</keyword>
<dbReference type="InterPro" id="IPR035240">
    <property type="entry name" value="SprT_Zn_ribbon"/>
</dbReference>
<dbReference type="Pfam" id="PF17283">
    <property type="entry name" value="Zn_ribbon_SprT"/>
    <property type="match status" value="1"/>
</dbReference>
<dbReference type="InterPro" id="IPR036910">
    <property type="entry name" value="HMG_box_dom_sf"/>
</dbReference>
<dbReference type="Gene3D" id="1.10.30.10">
    <property type="entry name" value="High mobility group box domain"/>
    <property type="match status" value="1"/>
</dbReference>
<dbReference type="PANTHER" id="PTHR23099">
    <property type="entry name" value="TRANSCRIPTIONAL REGULATOR"/>
    <property type="match status" value="1"/>
</dbReference>
<dbReference type="Proteomes" id="UP000478052">
    <property type="component" value="Unassembled WGS sequence"/>
</dbReference>
<feature type="domain" description="SprT-like" evidence="1">
    <location>
        <begin position="370"/>
        <end position="532"/>
    </location>
</feature>
<comment type="caution">
    <text evidence="2">The sequence shown here is derived from an EMBL/GenBank/DDBJ whole genome shotgun (WGS) entry which is preliminary data.</text>
</comment>
<dbReference type="SMART" id="SM00731">
    <property type="entry name" value="SprT"/>
    <property type="match status" value="1"/>
</dbReference>
<reference evidence="2 3" key="1">
    <citation type="submission" date="2019-08" db="EMBL/GenBank/DDBJ databases">
        <title>Whole genome of Aphis craccivora.</title>
        <authorList>
            <person name="Voronova N.V."/>
            <person name="Shulinski R.S."/>
            <person name="Bandarenka Y.V."/>
            <person name="Zhorov D.G."/>
            <person name="Warner D."/>
        </authorList>
    </citation>
    <scope>NUCLEOTIDE SEQUENCE [LARGE SCALE GENOMIC DNA]</scope>
    <source>
        <strain evidence="2">180601</strain>
        <tissue evidence="2">Whole Body</tissue>
    </source>
</reference>
<dbReference type="SUPFAM" id="SSF47095">
    <property type="entry name" value="HMG-box"/>
    <property type="match status" value="1"/>
</dbReference>
<organism evidence="2 3">
    <name type="scientific">Aphis craccivora</name>
    <name type="common">Cowpea aphid</name>
    <dbReference type="NCBI Taxonomy" id="307492"/>
    <lineage>
        <taxon>Eukaryota</taxon>
        <taxon>Metazoa</taxon>
        <taxon>Ecdysozoa</taxon>
        <taxon>Arthropoda</taxon>
        <taxon>Hexapoda</taxon>
        <taxon>Insecta</taxon>
        <taxon>Pterygota</taxon>
        <taxon>Neoptera</taxon>
        <taxon>Paraneoptera</taxon>
        <taxon>Hemiptera</taxon>
        <taxon>Sternorrhyncha</taxon>
        <taxon>Aphidomorpha</taxon>
        <taxon>Aphidoidea</taxon>
        <taxon>Aphididae</taxon>
        <taxon>Aphidini</taxon>
        <taxon>Aphis</taxon>
        <taxon>Aphis</taxon>
    </lineage>
</organism>
<accession>A0A6G0YR75</accession>
<proteinExistence type="predicted"/>
<dbReference type="InterPro" id="IPR006640">
    <property type="entry name" value="SprT-like_domain"/>
</dbReference>
<dbReference type="EMBL" id="VUJU01002806">
    <property type="protein sequence ID" value="KAF0760034.1"/>
    <property type="molecule type" value="Genomic_DNA"/>
</dbReference>